<accession>A0ACC7MZA7</accession>
<organism evidence="1 2">
    <name type="scientific">Pseudomonas neuropathica</name>
    <dbReference type="NCBI Taxonomy" id="2730425"/>
    <lineage>
        <taxon>Bacteria</taxon>
        <taxon>Pseudomonadati</taxon>
        <taxon>Pseudomonadota</taxon>
        <taxon>Gammaproteobacteria</taxon>
        <taxon>Pseudomonadales</taxon>
        <taxon>Pseudomonadaceae</taxon>
        <taxon>Pseudomonas</taxon>
    </lineage>
</organism>
<sequence>MLWRLSGARVVRGALFQAIRISTAAFAVINIAICIKIDVRSGPFRGYIDAVPEILIIPPRDLHEKLLIWKQEPIIPCTAAWGKAPFVNPVLYIPDEPQFIHAVLGVMDR</sequence>
<keyword evidence="2" id="KW-1185">Reference proteome</keyword>
<dbReference type="Proteomes" id="UP001622950">
    <property type="component" value="Unassembled WGS sequence"/>
</dbReference>
<reference evidence="1" key="1">
    <citation type="submission" date="2024-11" db="EMBL/GenBank/DDBJ databases">
        <authorList>
            <person name="Lucas J.A."/>
        </authorList>
    </citation>
    <scope>NUCLEOTIDE SEQUENCE</scope>
    <source>
        <strain evidence="1">Z 8.8</strain>
    </source>
</reference>
<proteinExistence type="predicted"/>
<comment type="caution">
    <text evidence="1">The sequence shown here is derived from an EMBL/GenBank/DDBJ whole genome shotgun (WGS) entry which is preliminary data.</text>
</comment>
<protein>
    <submittedName>
        <fullName evidence="1">Uncharacterized protein</fullName>
    </submittedName>
</protein>
<evidence type="ECO:0000313" key="2">
    <source>
        <dbReference type="Proteomes" id="UP001622950"/>
    </source>
</evidence>
<evidence type="ECO:0000313" key="1">
    <source>
        <dbReference type="EMBL" id="MFK9083761.1"/>
    </source>
</evidence>
<gene>
    <name evidence="1" type="ORF">ACJEBM_24175</name>
</gene>
<dbReference type="EMBL" id="JBJHQE010000059">
    <property type="protein sequence ID" value="MFK9083761.1"/>
    <property type="molecule type" value="Genomic_DNA"/>
</dbReference>
<name>A0ACC7MZA7_9PSED</name>